<dbReference type="PROSITE" id="PS50005">
    <property type="entry name" value="TPR"/>
    <property type="match status" value="1"/>
</dbReference>
<dbReference type="Proteomes" id="UP000618754">
    <property type="component" value="Unassembled WGS sequence"/>
</dbReference>
<sequence length="198" mass="22414">MLKKAFLILIITFAAVAAYAQTADEVYNQYLDFNLARLQGETDKALTLGQDIIPNADKLKDNVRNNFYYSIGNLFENDGQSVKAIEFYEKVAAAVPNYYVVQRALGYQYLKQVDELTKKLNATKSDPKENKRIVGLYEKAIKKTLPYLEKAQACDPNDDTLALIKLLYRNIRDTQALATLNTRLSALSKNCVDLLDDK</sequence>
<organism evidence="3 4">
    <name type="scientific">Mucilaginibacter rigui</name>
    <dbReference type="NCBI Taxonomy" id="534635"/>
    <lineage>
        <taxon>Bacteria</taxon>
        <taxon>Pseudomonadati</taxon>
        <taxon>Bacteroidota</taxon>
        <taxon>Sphingobacteriia</taxon>
        <taxon>Sphingobacteriales</taxon>
        <taxon>Sphingobacteriaceae</taxon>
        <taxon>Mucilaginibacter</taxon>
    </lineage>
</organism>
<evidence type="ECO:0000256" key="1">
    <source>
        <dbReference type="PROSITE-ProRule" id="PRU00339"/>
    </source>
</evidence>
<dbReference type="SUPFAM" id="SSF48452">
    <property type="entry name" value="TPR-like"/>
    <property type="match status" value="1"/>
</dbReference>
<reference evidence="3 4" key="1">
    <citation type="submission" date="2020-09" db="EMBL/GenBank/DDBJ databases">
        <title>Novel species of Mucilaginibacter isolated from a glacier on the Tibetan Plateau.</title>
        <authorList>
            <person name="Liu Q."/>
            <person name="Xin Y.-H."/>
        </authorList>
    </citation>
    <scope>NUCLEOTIDE SEQUENCE [LARGE SCALE GENOMIC DNA]</scope>
    <source>
        <strain evidence="3 4">CGMCC 1.13878</strain>
    </source>
</reference>
<feature type="repeat" description="TPR" evidence="1">
    <location>
        <begin position="65"/>
        <end position="98"/>
    </location>
</feature>
<accession>A0ABR7XAH8</accession>
<keyword evidence="2" id="KW-0732">Signal</keyword>
<protein>
    <submittedName>
        <fullName evidence="3">Tetratricopeptide repeat protein</fullName>
    </submittedName>
</protein>
<evidence type="ECO:0000256" key="2">
    <source>
        <dbReference type="SAM" id="SignalP"/>
    </source>
</evidence>
<dbReference type="RefSeq" id="WP_191177439.1">
    <property type="nucleotide sequence ID" value="NZ_JACWMW010000007.1"/>
</dbReference>
<keyword evidence="1" id="KW-0802">TPR repeat</keyword>
<feature type="chain" id="PRO_5045484975" evidence="2">
    <location>
        <begin position="21"/>
        <end position="198"/>
    </location>
</feature>
<dbReference type="InterPro" id="IPR019734">
    <property type="entry name" value="TPR_rpt"/>
</dbReference>
<gene>
    <name evidence="3" type="ORF">IDJ75_20075</name>
</gene>
<dbReference type="InterPro" id="IPR011990">
    <property type="entry name" value="TPR-like_helical_dom_sf"/>
</dbReference>
<feature type="signal peptide" evidence="2">
    <location>
        <begin position="1"/>
        <end position="20"/>
    </location>
</feature>
<dbReference type="EMBL" id="JACWMW010000007">
    <property type="protein sequence ID" value="MBD1387593.1"/>
    <property type="molecule type" value="Genomic_DNA"/>
</dbReference>
<keyword evidence="4" id="KW-1185">Reference proteome</keyword>
<evidence type="ECO:0000313" key="4">
    <source>
        <dbReference type="Proteomes" id="UP000618754"/>
    </source>
</evidence>
<comment type="caution">
    <text evidence="3">The sequence shown here is derived from an EMBL/GenBank/DDBJ whole genome shotgun (WGS) entry which is preliminary data.</text>
</comment>
<proteinExistence type="predicted"/>
<name>A0ABR7XAH8_9SPHI</name>
<evidence type="ECO:0000313" key="3">
    <source>
        <dbReference type="EMBL" id="MBD1387593.1"/>
    </source>
</evidence>
<dbReference type="Gene3D" id="1.25.40.10">
    <property type="entry name" value="Tetratricopeptide repeat domain"/>
    <property type="match status" value="1"/>
</dbReference>